<sequence length="301" mass="31994">VIWYSPRIVEADNPHSIGQKPPLHALARGRDSSLGLDVRGRAGRDLALRRASFPGRPVRAGRGRARPGLRPQAHPPVAARGRRHRGGAGGGLPFPDDGAALHHPNELGPHHRPLRRLRPPGRQAALRRQHHAAGYCGGRPEPGRHGPSSGRRARGRQLGGSSHAVLRGGAGPAHSTPLPVRGRPRRRRADARPDPGDGFAFRRGLALLRPCNLSAAGGVGGAARHGSPRLGRGFPGPDDGSAEDPGGADRHHPDDGTRLRRALRLLARRRQARCGAGFWRRPDPLCARDRGGPARAAAGEV</sequence>
<feature type="compositionally biased region" description="Basic and acidic residues" evidence="1">
    <location>
        <begin position="99"/>
        <end position="109"/>
    </location>
</feature>
<feature type="compositionally biased region" description="Basic and acidic residues" evidence="1">
    <location>
        <begin position="247"/>
        <end position="257"/>
    </location>
</feature>
<dbReference type="EMBL" id="CADCUW010000005">
    <property type="protein sequence ID" value="CAA9382591.1"/>
    <property type="molecule type" value="Genomic_DNA"/>
</dbReference>
<feature type="region of interest" description="Disordered" evidence="1">
    <location>
        <begin position="282"/>
        <end position="301"/>
    </location>
</feature>
<feature type="non-terminal residue" evidence="2">
    <location>
        <position position="301"/>
    </location>
</feature>
<gene>
    <name evidence="2" type="ORF">AVDCRST_MAG01-01-31</name>
</gene>
<feature type="compositionally biased region" description="Basic and acidic residues" evidence="1">
    <location>
        <begin position="282"/>
        <end position="292"/>
    </location>
</feature>
<evidence type="ECO:0000256" key="1">
    <source>
        <dbReference type="SAM" id="MobiDB-lite"/>
    </source>
</evidence>
<dbReference type="AlphaFoldDB" id="A0A6J4NA30"/>
<feature type="compositionally biased region" description="Basic residues" evidence="1">
    <location>
        <begin position="110"/>
        <end position="131"/>
    </location>
</feature>
<proteinExistence type="predicted"/>
<reference evidence="2" key="1">
    <citation type="submission" date="2020-02" db="EMBL/GenBank/DDBJ databases">
        <authorList>
            <person name="Meier V. D."/>
        </authorList>
    </citation>
    <scope>NUCLEOTIDE SEQUENCE</scope>
    <source>
        <strain evidence="2">AVDCRST_MAG01</strain>
    </source>
</reference>
<accession>A0A6J4NA30</accession>
<feature type="non-terminal residue" evidence="2">
    <location>
        <position position="1"/>
    </location>
</feature>
<evidence type="ECO:0000313" key="2">
    <source>
        <dbReference type="EMBL" id="CAA9382591.1"/>
    </source>
</evidence>
<feature type="region of interest" description="Disordered" evidence="1">
    <location>
        <begin position="217"/>
        <end position="257"/>
    </location>
</feature>
<feature type="region of interest" description="Disordered" evidence="1">
    <location>
        <begin position="55"/>
        <end position="197"/>
    </location>
</feature>
<name>A0A6J4NA30_9ACTN</name>
<feature type="compositionally biased region" description="Low complexity" evidence="1">
    <location>
        <begin position="68"/>
        <end position="79"/>
    </location>
</feature>
<organism evidence="2">
    <name type="scientific">uncultured Rubrobacteraceae bacterium</name>
    <dbReference type="NCBI Taxonomy" id="349277"/>
    <lineage>
        <taxon>Bacteria</taxon>
        <taxon>Bacillati</taxon>
        <taxon>Actinomycetota</taxon>
        <taxon>Rubrobacteria</taxon>
        <taxon>Rubrobacterales</taxon>
        <taxon>Rubrobacteraceae</taxon>
        <taxon>environmental samples</taxon>
    </lineage>
</organism>
<protein>
    <submittedName>
        <fullName evidence="2">Permease of the drug/metabolite transporter (DMT) superfamily</fullName>
    </submittedName>
</protein>